<evidence type="ECO:0008006" key="4">
    <source>
        <dbReference type="Google" id="ProtNLM"/>
    </source>
</evidence>
<proteinExistence type="predicted"/>
<dbReference type="AlphaFoldDB" id="A0A2T8F723"/>
<organism evidence="2 3">
    <name type="scientific">Nocardioides gansuensis</name>
    <dbReference type="NCBI Taxonomy" id="2138300"/>
    <lineage>
        <taxon>Bacteria</taxon>
        <taxon>Bacillati</taxon>
        <taxon>Actinomycetota</taxon>
        <taxon>Actinomycetes</taxon>
        <taxon>Propionibacteriales</taxon>
        <taxon>Nocardioidaceae</taxon>
        <taxon>Nocardioides</taxon>
    </lineage>
</organism>
<evidence type="ECO:0000313" key="2">
    <source>
        <dbReference type="EMBL" id="PVG81467.1"/>
    </source>
</evidence>
<keyword evidence="1" id="KW-1133">Transmembrane helix</keyword>
<keyword evidence="1" id="KW-0812">Transmembrane</keyword>
<keyword evidence="3" id="KW-1185">Reference proteome</keyword>
<name>A0A2T8F723_9ACTN</name>
<dbReference type="EMBL" id="QDGZ01000008">
    <property type="protein sequence ID" value="PVG81467.1"/>
    <property type="molecule type" value="Genomic_DNA"/>
</dbReference>
<reference evidence="2 3" key="1">
    <citation type="submission" date="2018-04" db="EMBL/GenBank/DDBJ databases">
        <title>Genome of Nocardioides gansuensis WSJ-1.</title>
        <authorList>
            <person name="Wu S."/>
            <person name="Wang G."/>
        </authorList>
    </citation>
    <scope>NUCLEOTIDE SEQUENCE [LARGE SCALE GENOMIC DNA]</scope>
    <source>
        <strain evidence="2 3">WSJ-1</strain>
    </source>
</reference>
<evidence type="ECO:0000313" key="3">
    <source>
        <dbReference type="Proteomes" id="UP000246018"/>
    </source>
</evidence>
<feature type="transmembrane region" description="Helical" evidence="1">
    <location>
        <begin position="138"/>
        <end position="155"/>
    </location>
</feature>
<evidence type="ECO:0000256" key="1">
    <source>
        <dbReference type="SAM" id="Phobius"/>
    </source>
</evidence>
<feature type="transmembrane region" description="Helical" evidence="1">
    <location>
        <begin position="81"/>
        <end position="103"/>
    </location>
</feature>
<keyword evidence="1" id="KW-0472">Membrane</keyword>
<protein>
    <recommendedName>
        <fullName evidence="4">DUF2938 domain-containing protein</fullName>
    </recommendedName>
</protein>
<gene>
    <name evidence="2" type="ORF">DDE18_18495</name>
</gene>
<dbReference type="OrthoDB" id="161967at2"/>
<sequence>MDWAGWAVFGFLATTALTALMIGAQLGGLSRLDLPLILGTLLTPDPDRARAAGFFVHLAVGQGFALGYAGCFVLLGQATWWLGGTLGLLHGLVAVTVIIPMLAGVHPRMASTRSGLRSTAVLEPPGPFGLNYGAQTPLVTIAAHIAFGIALGLLLEAH</sequence>
<comment type="caution">
    <text evidence="2">The sequence shown here is derived from an EMBL/GenBank/DDBJ whole genome shotgun (WGS) entry which is preliminary data.</text>
</comment>
<feature type="transmembrane region" description="Helical" evidence="1">
    <location>
        <begin position="51"/>
        <end position="75"/>
    </location>
</feature>
<dbReference type="Proteomes" id="UP000246018">
    <property type="component" value="Unassembled WGS sequence"/>
</dbReference>
<feature type="transmembrane region" description="Helical" evidence="1">
    <location>
        <begin position="6"/>
        <end position="30"/>
    </location>
</feature>
<accession>A0A2T8F723</accession>